<sequence>MGRNMKAVSDQLIFSRNLGFLRLCLCASREMAEHCYLADYLPLVGFTEFTGFTGIEPPESECRTTILIRLVPDWTSEASVASMNAMDRFPLDMGSQMVFSAQGPQNSHNQRIITEFRSIIGAADNKILLFHILLAVSLQNLGPEYLISRVIYPSLGRILPWMDYHLLHAAACRSETPCSNEQFHRGVLISGLSGHGKSTLTRRLEDMGAQVSSDDLAVVWITQNGIHAAGLPKPCGKLNYGPVPWGDGSSFIVTALLRPGPWNQKKIRFRNSNYCRNLIQMVLEDENPENHRGRTVVGAGTCCSQILREKRFHFAATLSDRLKEIKIPWDSVPESLSDLLQRGVIATRGAEAPDVAEIPPTVTD</sequence>
<dbReference type="Gene3D" id="3.40.50.300">
    <property type="entry name" value="P-loop containing nucleotide triphosphate hydrolases"/>
    <property type="match status" value="1"/>
</dbReference>
<comment type="caution">
    <text evidence="1">The sequence shown here is derived from an EMBL/GenBank/DDBJ whole genome shotgun (WGS) entry which is preliminary data.</text>
</comment>
<dbReference type="InterPro" id="IPR027417">
    <property type="entry name" value="P-loop_NTPase"/>
</dbReference>
<name>A0A2N1PRV9_9BACT</name>
<organism evidence="1 2">
    <name type="scientific">Candidatus Wallbacteria bacterium HGW-Wallbacteria-1</name>
    <dbReference type="NCBI Taxonomy" id="2013854"/>
    <lineage>
        <taxon>Bacteria</taxon>
        <taxon>Candidatus Walliibacteriota</taxon>
    </lineage>
</organism>
<evidence type="ECO:0000313" key="1">
    <source>
        <dbReference type="EMBL" id="PKK91069.1"/>
    </source>
</evidence>
<gene>
    <name evidence="1" type="ORF">CVV64_04685</name>
</gene>
<dbReference type="SUPFAM" id="SSF53795">
    <property type="entry name" value="PEP carboxykinase-like"/>
    <property type="match status" value="1"/>
</dbReference>
<dbReference type="AlphaFoldDB" id="A0A2N1PRV9"/>
<protein>
    <recommendedName>
        <fullName evidence="3">HPr kinase/phosphorylase C-terminal domain-containing protein</fullName>
    </recommendedName>
</protein>
<dbReference type="EMBL" id="PGXC01000003">
    <property type="protein sequence ID" value="PKK91069.1"/>
    <property type="molecule type" value="Genomic_DNA"/>
</dbReference>
<accession>A0A2N1PRV9</accession>
<reference evidence="1 2" key="1">
    <citation type="journal article" date="2017" name="ISME J.">
        <title>Potential for microbial H2 and metal transformations associated with novel bacteria and archaea in deep terrestrial subsurface sediments.</title>
        <authorList>
            <person name="Hernsdorf A.W."/>
            <person name="Amano Y."/>
            <person name="Miyakawa K."/>
            <person name="Ise K."/>
            <person name="Suzuki Y."/>
            <person name="Anantharaman K."/>
            <person name="Probst A."/>
            <person name="Burstein D."/>
            <person name="Thomas B.C."/>
            <person name="Banfield J.F."/>
        </authorList>
    </citation>
    <scope>NUCLEOTIDE SEQUENCE [LARGE SCALE GENOMIC DNA]</scope>
    <source>
        <strain evidence="1">HGW-Wallbacteria-1</strain>
    </source>
</reference>
<evidence type="ECO:0000313" key="2">
    <source>
        <dbReference type="Proteomes" id="UP000233256"/>
    </source>
</evidence>
<proteinExistence type="predicted"/>
<evidence type="ECO:0008006" key="3">
    <source>
        <dbReference type="Google" id="ProtNLM"/>
    </source>
</evidence>
<dbReference type="Proteomes" id="UP000233256">
    <property type="component" value="Unassembled WGS sequence"/>
</dbReference>